<dbReference type="AlphaFoldDB" id="A0A0C9Z8D9"/>
<feature type="non-terminal residue" evidence="1">
    <location>
        <position position="162"/>
    </location>
</feature>
<keyword evidence="2" id="KW-1185">Reference proteome</keyword>
<sequence>ELQLQIGQANNALHGLCLALANKAVVFRGVVWKATSYSMRMHAWQMVNSIDSSMKQEAVIYRRCWEAMIALGADPGTLTWFQELLKSHMTIDTAAFTQNAHDHCTSNLPWFWSIDIPRDTRSKSWLTKSKAVKDQWEEEEALLCTEFQWAINFFKYHARKWR</sequence>
<dbReference type="STRING" id="765257.A0A0C9Z8D9"/>
<name>A0A0C9Z8D9_9AGAM</name>
<dbReference type="Proteomes" id="UP000054018">
    <property type="component" value="Unassembled WGS sequence"/>
</dbReference>
<accession>A0A0C9Z8D9</accession>
<evidence type="ECO:0000313" key="1">
    <source>
        <dbReference type="EMBL" id="KIK16133.1"/>
    </source>
</evidence>
<evidence type="ECO:0000313" key="2">
    <source>
        <dbReference type="Proteomes" id="UP000054018"/>
    </source>
</evidence>
<gene>
    <name evidence="1" type="ORF">PISMIDRAFT_45351</name>
</gene>
<dbReference type="EMBL" id="KN833866">
    <property type="protein sequence ID" value="KIK16133.1"/>
    <property type="molecule type" value="Genomic_DNA"/>
</dbReference>
<reference evidence="2" key="2">
    <citation type="submission" date="2015-01" db="EMBL/GenBank/DDBJ databases">
        <title>Evolutionary Origins and Diversification of the Mycorrhizal Mutualists.</title>
        <authorList>
            <consortium name="DOE Joint Genome Institute"/>
            <consortium name="Mycorrhizal Genomics Consortium"/>
            <person name="Kohler A."/>
            <person name="Kuo A."/>
            <person name="Nagy L.G."/>
            <person name="Floudas D."/>
            <person name="Copeland A."/>
            <person name="Barry K.W."/>
            <person name="Cichocki N."/>
            <person name="Veneault-Fourrey C."/>
            <person name="LaButti K."/>
            <person name="Lindquist E.A."/>
            <person name="Lipzen A."/>
            <person name="Lundell T."/>
            <person name="Morin E."/>
            <person name="Murat C."/>
            <person name="Riley R."/>
            <person name="Ohm R."/>
            <person name="Sun H."/>
            <person name="Tunlid A."/>
            <person name="Henrissat B."/>
            <person name="Grigoriev I.V."/>
            <person name="Hibbett D.S."/>
            <person name="Martin F."/>
        </authorList>
    </citation>
    <scope>NUCLEOTIDE SEQUENCE [LARGE SCALE GENOMIC DNA]</scope>
    <source>
        <strain evidence="2">441</strain>
    </source>
</reference>
<dbReference type="OrthoDB" id="3265433at2759"/>
<reference evidence="1 2" key="1">
    <citation type="submission" date="2014-04" db="EMBL/GenBank/DDBJ databases">
        <authorList>
            <consortium name="DOE Joint Genome Institute"/>
            <person name="Kuo A."/>
            <person name="Kohler A."/>
            <person name="Costa M.D."/>
            <person name="Nagy L.G."/>
            <person name="Floudas D."/>
            <person name="Copeland A."/>
            <person name="Barry K.W."/>
            <person name="Cichocki N."/>
            <person name="Veneault-Fourrey C."/>
            <person name="LaButti K."/>
            <person name="Lindquist E.A."/>
            <person name="Lipzen A."/>
            <person name="Lundell T."/>
            <person name="Morin E."/>
            <person name="Murat C."/>
            <person name="Sun H."/>
            <person name="Tunlid A."/>
            <person name="Henrissat B."/>
            <person name="Grigoriev I.V."/>
            <person name="Hibbett D.S."/>
            <person name="Martin F."/>
            <person name="Nordberg H.P."/>
            <person name="Cantor M.N."/>
            <person name="Hua S.X."/>
        </authorList>
    </citation>
    <scope>NUCLEOTIDE SEQUENCE [LARGE SCALE GENOMIC DNA]</scope>
    <source>
        <strain evidence="1 2">441</strain>
    </source>
</reference>
<organism evidence="1 2">
    <name type="scientific">Pisolithus microcarpus 441</name>
    <dbReference type="NCBI Taxonomy" id="765257"/>
    <lineage>
        <taxon>Eukaryota</taxon>
        <taxon>Fungi</taxon>
        <taxon>Dikarya</taxon>
        <taxon>Basidiomycota</taxon>
        <taxon>Agaricomycotina</taxon>
        <taxon>Agaricomycetes</taxon>
        <taxon>Agaricomycetidae</taxon>
        <taxon>Boletales</taxon>
        <taxon>Sclerodermatineae</taxon>
        <taxon>Pisolithaceae</taxon>
        <taxon>Pisolithus</taxon>
    </lineage>
</organism>
<feature type="non-terminal residue" evidence="1">
    <location>
        <position position="1"/>
    </location>
</feature>
<protein>
    <submittedName>
        <fullName evidence="1">Uncharacterized protein</fullName>
    </submittedName>
</protein>
<dbReference type="HOGENOM" id="CLU_003703_3_3_1"/>
<proteinExistence type="predicted"/>